<evidence type="ECO:0000313" key="1">
    <source>
        <dbReference type="EMBL" id="NNT71684.1"/>
    </source>
</evidence>
<gene>
    <name evidence="1" type="ORF">HKT18_05580</name>
</gene>
<dbReference type="EMBL" id="JABEVX010000002">
    <property type="protein sequence ID" value="NNT71684.1"/>
    <property type="molecule type" value="Genomic_DNA"/>
</dbReference>
<comment type="caution">
    <text evidence="1">The sequence shown here is derived from an EMBL/GenBank/DDBJ whole genome shotgun (WGS) entry which is preliminary data.</text>
</comment>
<reference evidence="1 2" key="1">
    <citation type="submission" date="2020-05" db="EMBL/GenBank/DDBJ databases">
        <title>Draft genome of Flavobacterium sp. IMCC34852.</title>
        <authorList>
            <person name="Song J."/>
            <person name="Cho J.-C."/>
        </authorList>
    </citation>
    <scope>NUCLEOTIDE SEQUENCE [LARGE SCALE GENOMIC DNA]</scope>
    <source>
        <strain evidence="1 2">IMCC34852</strain>
    </source>
</reference>
<organism evidence="1 2">
    <name type="scientific">Flavobacterium rivulicola</name>
    <dbReference type="NCBI Taxonomy" id="2732161"/>
    <lineage>
        <taxon>Bacteria</taxon>
        <taxon>Pseudomonadati</taxon>
        <taxon>Bacteroidota</taxon>
        <taxon>Flavobacteriia</taxon>
        <taxon>Flavobacteriales</taxon>
        <taxon>Flavobacteriaceae</taxon>
        <taxon>Flavobacterium</taxon>
    </lineage>
</organism>
<sequence length="138" mass="15239">MNYSISNLTLVADCNSLLAWAAREKADLNYKKITIERVAQKYAETSVGLDAEIQGVIAEIAANDTIISVLPEGPTKEEALDKKVRLEYKKFVLENRKENYGTVALLQKESELGRIDQQILEVDAFVAAVEARVLALAA</sequence>
<dbReference type="RefSeq" id="WP_171221866.1">
    <property type="nucleotide sequence ID" value="NZ_CP121446.1"/>
</dbReference>
<evidence type="ECO:0000313" key="2">
    <source>
        <dbReference type="Proteomes" id="UP000536509"/>
    </source>
</evidence>
<dbReference type="Proteomes" id="UP000536509">
    <property type="component" value="Unassembled WGS sequence"/>
</dbReference>
<keyword evidence="2" id="KW-1185">Reference proteome</keyword>
<name>A0A7Y3R846_9FLAO</name>
<proteinExistence type="predicted"/>
<protein>
    <submittedName>
        <fullName evidence="1">Uncharacterized protein</fullName>
    </submittedName>
</protein>
<dbReference type="AlphaFoldDB" id="A0A7Y3R846"/>
<accession>A0A7Y3R846</accession>